<proteinExistence type="predicted"/>
<name>A0A140IDA4_9RHOO</name>
<dbReference type="AlphaFoldDB" id="A0A140IDA4"/>
<organism evidence="2 3">
    <name type="scientific">Thauera humireducens</name>
    <dbReference type="NCBI Taxonomy" id="1134435"/>
    <lineage>
        <taxon>Bacteria</taxon>
        <taxon>Pseudomonadati</taxon>
        <taxon>Pseudomonadota</taxon>
        <taxon>Betaproteobacteria</taxon>
        <taxon>Rhodocyclales</taxon>
        <taxon>Zoogloeaceae</taxon>
        <taxon>Thauera</taxon>
    </lineage>
</organism>
<feature type="region of interest" description="Disordered" evidence="1">
    <location>
        <begin position="1"/>
        <end position="26"/>
    </location>
</feature>
<dbReference type="STRING" id="1134435.AC731_001455"/>
<accession>A0A140IDA4</accession>
<evidence type="ECO:0000313" key="2">
    <source>
        <dbReference type="EMBL" id="AMO35729.1"/>
    </source>
</evidence>
<protein>
    <submittedName>
        <fullName evidence="2">Uncharacterized protein</fullName>
    </submittedName>
</protein>
<dbReference type="KEGG" id="thu:AC731_001455"/>
<keyword evidence="3" id="KW-1185">Reference proteome</keyword>
<reference evidence="3" key="1">
    <citation type="submission" date="2016-03" db="EMBL/GenBank/DDBJ databases">
        <authorList>
            <person name="Ma C."/>
            <person name="Zhou S."/>
            <person name="Yang G."/>
        </authorList>
    </citation>
    <scope>NUCLEOTIDE SEQUENCE [LARGE SCALE GENOMIC DNA]</scope>
    <source>
        <strain evidence="3">SgZ-1</strain>
    </source>
</reference>
<gene>
    <name evidence="2" type="ORF">AC731_001455</name>
</gene>
<dbReference type="EMBL" id="CP014646">
    <property type="protein sequence ID" value="AMO35729.1"/>
    <property type="molecule type" value="Genomic_DNA"/>
</dbReference>
<evidence type="ECO:0000313" key="3">
    <source>
        <dbReference type="Proteomes" id="UP000036902"/>
    </source>
</evidence>
<evidence type="ECO:0000256" key="1">
    <source>
        <dbReference type="SAM" id="MobiDB-lite"/>
    </source>
</evidence>
<sequence>MSNHNLHPVWSKALGLNPQPAAETPQPATTAVAPSAASDGWHVIRALNPRPGAPVTIRKQLGPQIWVSTTVRPGDPRYPADLQA</sequence>
<dbReference type="Proteomes" id="UP000036902">
    <property type="component" value="Chromosome"/>
</dbReference>